<comment type="caution">
    <text evidence="3">The sequence shown here is derived from an EMBL/GenBank/DDBJ whole genome shotgun (WGS) entry which is preliminary data.</text>
</comment>
<proteinExistence type="predicted"/>
<protein>
    <recommendedName>
        <fullName evidence="2">Clr5 domain-containing protein</fullName>
    </recommendedName>
</protein>
<reference evidence="3 4" key="1">
    <citation type="submission" date="2024-02" db="EMBL/GenBank/DDBJ databases">
        <title>De novo assembly and annotation of 12 fungi associated with fruit tree decline syndrome in Ontario, Canada.</title>
        <authorList>
            <person name="Sulman M."/>
            <person name="Ellouze W."/>
            <person name="Ilyukhin E."/>
        </authorList>
    </citation>
    <scope>NUCLEOTIDE SEQUENCE [LARGE SCALE GENOMIC DNA]</scope>
    <source>
        <strain evidence="3 4">M1-105</strain>
    </source>
</reference>
<dbReference type="PANTHER" id="PTHR38788:SF3">
    <property type="entry name" value="CLR5 DOMAIN-CONTAINING PROTEIN"/>
    <property type="match status" value="1"/>
</dbReference>
<name>A0ABR3SSG1_9PEZI</name>
<evidence type="ECO:0000259" key="2">
    <source>
        <dbReference type="Pfam" id="PF14420"/>
    </source>
</evidence>
<feature type="domain" description="Clr5" evidence="2">
    <location>
        <begin position="1"/>
        <end position="54"/>
    </location>
</feature>
<dbReference type="InterPro" id="IPR025676">
    <property type="entry name" value="Clr5_dom"/>
</dbReference>
<dbReference type="PANTHER" id="PTHR38788">
    <property type="entry name" value="CLR5 DOMAIN-CONTAINING PROTEIN"/>
    <property type="match status" value="1"/>
</dbReference>
<feature type="region of interest" description="Disordered" evidence="1">
    <location>
        <begin position="128"/>
        <end position="153"/>
    </location>
</feature>
<accession>A0ABR3SSG1</accession>
<dbReference type="EMBL" id="JAJVDC020000061">
    <property type="protein sequence ID" value="KAL1628555.1"/>
    <property type="molecule type" value="Genomic_DNA"/>
</dbReference>
<dbReference type="Proteomes" id="UP001521116">
    <property type="component" value="Unassembled WGS sequence"/>
</dbReference>
<organism evidence="3 4">
    <name type="scientific">Neofusicoccum ribis</name>
    <dbReference type="NCBI Taxonomy" id="45134"/>
    <lineage>
        <taxon>Eukaryota</taxon>
        <taxon>Fungi</taxon>
        <taxon>Dikarya</taxon>
        <taxon>Ascomycota</taxon>
        <taxon>Pezizomycotina</taxon>
        <taxon>Dothideomycetes</taxon>
        <taxon>Dothideomycetes incertae sedis</taxon>
        <taxon>Botryosphaeriales</taxon>
        <taxon>Botryosphaeriaceae</taxon>
        <taxon>Neofusicoccum</taxon>
    </lineage>
</organism>
<keyword evidence="4" id="KW-1185">Reference proteome</keyword>
<evidence type="ECO:0000313" key="3">
    <source>
        <dbReference type="EMBL" id="KAL1628555.1"/>
    </source>
</evidence>
<evidence type="ECO:0000313" key="4">
    <source>
        <dbReference type="Proteomes" id="UP001521116"/>
    </source>
</evidence>
<sequence>MESEWESHKETIRRLYLEEDKTRCEVMRAMENKFDFRAEAGKYERQFRKWNFRKNLNEKEWRAVVRRINKRKAQGKESQLRIDGILVTAKKLKKATARYQDSKLDTIKRCRYIIPVISVCIDDFSNGNRSAQQNTRRAHNTHSSELRGALHHT</sequence>
<evidence type="ECO:0000256" key="1">
    <source>
        <dbReference type="SAM" id="MobiDB-lite"/>
    </source>
</evidence>
<dbReference type="Pfam" id="PF14420">
    <property type="entry name" value="Clr5"/>
    <property type="match status" value="1"/>
</dbReference>
<gene>
    <name evidence="3" type="ORF">SLS56_005787</name>
</gene>